<organism evidence="2 3">
    <name type="scientific">Paxillus rubicundulus Ve08.2h10</name>
    <dbReference type="NCBI Taxonomy" id="930991"/>
    <lineage>
        <taxon>Eukaryota</taxon>
        <taxon>Fungi</taxon>
        <taxon>Dikarya</taxon>
        <taxon>Basidiomycota</taxon>
        <taxon>Agaricomycotina</taxon>
        <taxon>Agaricomycetes</taxon>
        <taxon>Agaricomycetidae</taxon>
        <taxon>Boletales</taxon>
        <taxon>Paxilineae</taxon>
        <taxon>Paxillaceae</taxon>
        <taxon>Paxillus</taxon>
    </lineage>
</organism>
<feature type="region of interest" description="Disordered" evidence="1">
    <location>
        <begin position="57"/>
        <end position="80"/>
    </location>
</feature>
<proteinExistence type="predicted"/>
<keyword evidence="3" id="KW-1185">Reference proteome</keyword>
<evidence type="ECO:0000256" key="1">
    <source>
        <dbReference type="SAM" id="MobiDB-lite"/>
    </source>
</evidence>
<evidence type="ECO:0000313" key="2">
    <source>
        <dbReference type="EMBL" id="KIK79094.1"/>
    </source>
</evidence>
<dbReference type="InParanoid" id="A0A0D0DE54"/>
<dbReference type="STRING" id="930991.A0A0D0DE54"/>
<dbReference type="Proteomes" id="UP000054538">
    <property type="component" value="Unassembled WGS sequence"/>
</dbReference>
<dbReference type="AlphaFoldDB" id="A0A0D0DE54"/>
<reference evidence="2 3" key="1">
    <citation type="submission" date="2014-04" db="EMBL/GenBank/DDBJ databases">
        <authorList>
            <consortium name="DOE Joint Genome Institute"/>
            <person name="Kuo A."/>
            <person name="Kohler A."/>
            <person name="Jargeat P."/>
            <person name="Nagy L.G."/>
            <person name="Floudas D."/>
            <person name="Copeland A."/>
            <person name="Barry K.W."/>
            <person name="Cichocki N."/>
            <person name="Veneault-Fourrey C."/>
            <person name="LaButti K."/>
            <person name="Lindquist E.A."/>
            <person name="Lipzen A."/>
            <person name="Lundell T."/>
            <person name="Morin E."/>
            <person name="Murat C."/>
            <person name="Sun H."/>
            <person name="Tunlid A."/>
            <person name="Henrissat B."/>
            <person name="Grigoriev I.V."/>
            <person name="Hibbett D.S."/>
            <person name="Martin F."/>
            <person name="Nordberg H.P."/>
            <person name="Cantor M.N."/>
            <person name="Hua S.X."/>
        </authorList>
    </citation>
    <scope>NUCLEOTIDE SEQUENCE [LARGE SCALE GENOMIC DNA]</scope>
    <source>
        <strain evidence="2 3">Ve08.2h10</strain>
    </source>
</reference>
<gene>
    <name evidence="2" type="ORF">PAXRUDRAFT_162212</name>
</gene>
<dbReference type="HOGENOM" id="CLU_1536161_0_0_1"/>
<name>A0A0D0DE54_9AGAM</name>
<reference evidence="3" key="2">
    <citation type="submission" date="2015-01" db="EMBL/GenBank/DDBJ databases">
        <title>Evolutionary Origins and Diversification of the Mycorrhizal Mutualists.</title>
        <authorList>
            <consortium name="DOE Joint Genome Institute"/>
            <consortium name="Mycorrhizal Genomics Consortium"/>
            <person name="Kohler A."/>
            <person name="Kuo A."/>
            <person name="Nagy L.G."/>
            <person name="Floudas D."/>
            <person name="Copeland A."/>
            <person name="Barry K.W."/>
            <person name="Cichocki N."/>
            <person name="Veneault-Fourrey C."/>
            <person name="LaButti K."/>
            <person name="Lindquist E.A."/>
            <person name="Lipzen A."/>
            <person name="Lundell T."/>
            <person name="Morin E."/>
            <person name="Murat C."/>
            <person name="Riley R."/>
            <person name="Ohm R."/>
            <person name="Sun H."/>
            <person name="Tunlid A."/>
            <person name="Henrissat B."/>
            <person name="Grigoriev I.V."/>
            <person name="Hibbett D.S."/>
            <person name="Martin F."/>
        </authorList>
    </citation>
    <scope>NUCLEOTIDE SEQUENCE [LARGE SCALE GENOMIC DNA]</scope>
    <source>
        <strain evidence="3">Ve08.2h10</strain>
    </source>
</reference>
<protein>
    <submittedName>
        <fullName evidence="2">Uncharacterized protein</fullName>
    </submittedName>
</protein>
<dbReference type="EMBL" id="KN826381">
    <property type="protein sequence ID" value="KIK79094.1"/>
    <property type="molecule type" value="Genomic_DNA"/>
</dbReference>
<accession>A0A0D0DE54</accession>
<feature type="non-terminal residue" evidence="2">
    <location>
        <position position="1"/>
    </location>
</feature>
<evidence type="ECO:0000313" key="3">
    <source>
        <dbReference type="Proteomes" id="UP000054538"/>
    </source>
</evidence>
<sequence>YSKIFDHLHVKGDLVAAVGSNIASLSQKLEKLLKLEPQDIQDEVKLIRDEQVTTASMKKKRRAGSVDKEEGEEEKDSMMDPQDMYSNIQQCGPALCYMVKKTGWAFSMIMGGPNPLDPVGGSVIVRYPKFLLDQYISNLLTCPLATLGRIALAITWRCLLHIQHGHGANLYRFLV</sequence>